<dbReference type="EMBL" id="QFPX01000010">
    <property type="protein sequence ID" value="PZQ54143.1"/>
    <property type="molecule type" value="Genomic_DNA"/>
</dbReference>
<name>A0A2W5QHG6_9SPHN</name>
<accession>A0A2W5QHG6</accession>
<sequence length="276" mass="28912">MRSCVLVAGAALFLPSVAQAATCDETFAKAGSILSGMRFTATVTVPDLTPASAIGQMRGIVAAKGYDVIVAEPEDGSMLIEQPQTGKARAFPITITATNAGGQGTVQMEAKLRGGQTVPSEAAKTEMCEMLGGLKGGKAGLAAANAGMKAVSTAPALEMDALSLSQQISKDTERNAAAIPLRYEHKTFIIKGMVGEIAKDRGDYIVTYKIPHPYEQAIRLPGQAAFKTDIACVMAKGQAAFTLQLKPGKSIRMSGVYDNFSPTDHILLLKDCRSVG</sequence>
<dbReference type="Proteomes" id="UP000249082">
    <property type="component" value="Unassembled WGS sequence"/>
</dbReference>
<reference evidence="2 3" key="1">
    <citation type="submission" date="2017-08" db="EMBL/GenBank/DDBJ databases">
        <title>Infants hospitalized years apart are colonized by the same room-sourced microbial strains.</title>
        <authorList>
            <person name="Brooks B."/>
            <person name="Olm M.R."/>
            <person name="Firek B.A."/>
            <person name="Baker R."/>
            <person name="Thomas B.C."/>
            <person name="Morowitz M.J."/>
            <person name="Banfield J.F."/>
        </authorList>
    </citation>
    <scope>NUCLEOTIDE SEQUENCE [LARGE SCALE GENOMIC DNA]</scope>
    <source>
        <strain evidence="2">S2_005_002_R2_33</strain>
    </source>
</reference>
<organism evidence="2 3">
    <name type="scientific">Novosphingobium pentaromativorans</name>
    <dbReference type="NCBI Taxonomy" id="205844"/>
    <lineage>
        <taxon>Bacteria</taxon>
        <taxon>Pseudomonadati</taxon>
        <taxon>Pseudomonadota</taxon>
        <taxon>Alphaproteobacteria</taxon>
        <taxon>Sphingomonadales</taxon>
        <taxon>Sphingomonadaceae</taxon>
        <taxon>Novosphingobium</taxon>
    </lineage>
</organism>
<proteinExistence type="predicted"/>
<protein>
    <submittedName>
        <fullName evidence="2">Uncharacterized protein</fullName>
    </submittedName>
</protein>
<evidence type="ECO:0000313" key="3">
    <source>
        <dbReference type="Proteomes" id="UP000249082"/>
    </source>
</evidence>
<evidence type="ECO:0000313" key="2">
    <source>
        <dbReference type="EMBL" id="PZQ54143.1"/>
    </source>
</evidence>
<feature type="signal peptide" evidence="1">
    <location>
        <begin position="1"/>
        <end position="20"/>
    </location>
</feature>
<feature type="chain" id="PRO_5016043928" evidence="1">
    <location>
        <begin position="21"/>
        <end position="276"/>
    </location>
</feature>
<comment type="caution">
    <text evidence="2">The sequence shown here is derived from an EMBL/GenBank/DDBJ whole genome shotgun (WGS) entry which is preliminary data.</text>
</comment>
<evidence type="ECO:0000256" key="1">
    <source>
        <dbReference type="SAM" id="SignalP"/>
    </source>
</evidence>
<gene>
    <name evidence="2" type="ORF">DI555_13835</name>
</gene>
<keyword evidence="1" id="KW-0732">Signal</keyword>
<dbReference type="AlphaFoldDB" id="A0A2W5QHG6"/>